<protein>
    <submittedName>
        <fullName evidence="1">Uncharacterized protein</fullName>
    </submittedName>
</protein>
<reference evidence="1 2" key="1">
    <citation type="submission" date="2014-02" db="EMBL/GenBank/DDBJ databases">
        <title>The small core and large imbalanced accessory genome model reveals a collaborative survival strategy of Sorangium cellulosum strains in nature.</title>
        <authorList>
            <person name="Han K."/>
            <person name="Peng R."/>
            <person name="Blom J."/>
            <person name="Li Y.-Z."/>
        </authorList>
    </citation>
    <scope>NUCLEOTIDE SEQUENCE [LARGE SCALE GENOMIC DNA]</scope>
    <source>
        <strain evidence="1 2">So0011-07</strain>
    </source>
</reference>
<evidence type="ECO:0000313" key="1">
    <source>
        <dbReference type="EMBL" id="KYF90071.1"/>
    </source>
</evidence>
<accession>A0A150SCD3</accession>
<name>A0A150SCD3_SORCE</name>
<dbReference type="AlphaFoldDB" id="A0A150SCD3"/>
<organism evidence="1 2">
    <name type="scientific">Sorangium cellulosum</name>
    <name type="common">Polyangium cellulosum</name>
    <dbReference type="NCBI Taxonomy" id="56"/>
    <lineage>
        <taxon>Bacteria</taxon>
        <taxon>Pseudomonadati</taxon>
        <taxon>Myxococcota</taxon>
        <taxon>Polyangia</taxon>
        <taxon>Polyangiales</taxon>
        <taxon>Polyangiaceae</taxon>
        <taxon>Sorangium</taxon>
    </lineage>
</organism>
<evidence type="ECO:0000313" key="2">
    <source>
        <dbReference type="Proteomes" id="UP000075635"/>
    </source>
</evidence>
<dbReference type="Proteomes" id="UP000075635">
    <property type="component" value="Unassembled WGS sequence"/>
</dbReference>
<dbReference type="EMBL" id="JEMB01001155">
    <property type="protein sequence ID" value="KYF90071.1"/>
    <property type="molecule type" value="Genomic_DNA"/>
</dbReference>
<gene>
    <name evidence="1" type="ORF">BE17_49835</name>
</gene>
<sequence>MSDRLEDTMENLGSNTSRHDGSLKLAALVLASLVGGCAVEAASPDDEAEPAADVSSEDIGETEQALAESTCGHSICETGAAVPATCDSCVTSICDVDPFCCTNAWDSVCVNEVASVCGRGPLAVTSSTVVSSLKVRIRTGGDDLRGGSQAYGSFQLASGASLPKTSLNGGAGFPNNSVKVATMNFSPSRTLGSLAGFTLEWDGAPRNVFDSYDNWNADEIRFFIEPAGRCPTFLGAPFTPGRMTGSRTIASTSVRFP</sequence>
<proteinExistence type="predicted"/>
<comment type="caution">
    <text evidence="1">The sequence shown here is derived from an EMBL/GenBank/DDBJ whole genome shotgun (WGS) entry which is preliminary data.</text>
</comment>